<feature type="domain" description="PX" evidence="6">
    <location>
        <begin position="297"/>
        <end position="413"/>
    </location>
</feature>
<dbReference type="Pfam" id="PF00787">
    <property type="entry name" value="PX"/>
    <property type="match status" value="1"/>
</dbReference>
<dbReference type="PROSITE" id="PS50195">
    <property type="entry name" value="PX"/>
    <property type="match status" value="1"/>
</dbReference>
<evidence type="ECO:0000259" key="5">
    <source>
        <dbReference type="PROSITE" id="PS50003"/>
    </source>
</evidence>
<protein>
    <submittedName>
        <fullName evidence="8">GTPase-activating protein BEM3</fullName>
    </submittedName>
</protein>
<dbReference type="Proteomes" id="UP000093000">
    <property type="component" value="Unassembled WGS sequence"/>
</dbReference>
<dbReference type="Pfam" id="PF00169">
    <property type="entry name" value="PH"/>
    <property type="match status" value="1"/>
</dbReference>
<dbReference type="GO" id="GO:0007165">
    <property type="term" value="P:signal transduction"/>
    <property type="evidence" value="ECO:0007669"/>
    <property type="project" value="InterPro"/>
</dbReference>
<dbReference type="InterPro" id="IPR036871">
    <property type="entry name" value="PX_dom_sf"/>
</dbReference>
<keyword evidence="4" id="KW-1133">Transmembrane helix</keyword>
<feature type="domain" description="PH" evidence="5">
    <location>
        <begin position="423"/>
        <end position="528"/>
    </location>
</feature>
<evidence type="ECO:0000256" key="2">
    <source>
        <dbReference type="SAM" id="Coils"/>
    </source>
</evidence>
<feature type="compositionally biased region" description="Polar residues" evidence="3">
    <location>
        <begin position="229"/>
        <end position="240"/>
    </location>
</feature>
<dbReference type="SMART" id="SM00233">
    <property type="entry name" value="PH"/>
    <property type="match status" value="1"/>
</dbReference>
<dbReference type="InterPro" id="IPR008936">
    <property type="entry name" value="Rho_GTPase_activation_prot"/>
</dbReference>
<dbReference type="Gene3D" id="1.10.555.10">
    <property type="entry name" value="Rho GTPase activation protein"/>
    <property type="match status" value="1"/>
</dbReference>
<dbReference type="InterPro" id="IPR001849">
    <property type="entry name" value="PH_domain"/>
</dbReference>
<sequence length="984" mass="111478">MAILKGIASSWLEQNNLHLRQIELAYSTVMSEEYLEVIEAQKVIIKRLQKSIVSLKRKNEDLEKQNRELQGSYTNTPHLDNSVVPPQSDVLQHPLDQQTLHVSESHHATPNASKSTPILPPKSPYRQNHELKPSKPNAPRRPPFLKLANSNYTSLHSNVLDIQKEQLETNTALSSVYQPLNPASDPSSPSSSASSSSTDNSPLSDHNHLSSSLPKFDSNVHPTELVSPRYSSVPKSQVNRQMPKEPVRHSTNSTPYMNKSKSEPSTPVKPRTPRFDSLLSKRFPAPTTADNKTQMADVNVKVMSYSLKTCHRGREASVFTIGLFRKEDSAEIWRVEKSLSDLILLDSTLKQTNPAMASHMKRLPEKSLFTSHAPAKVDERKDMIEEYLQQMITLKSNDSQPLLQDFLSSDRIQQLPITLTNDIHIKQGYLTKKGKKIGGWKARYFVLENTGILKYYESKNGAFIGTIKLSDSQVSSQTQFNSGHNDSYRHAFVIFDPRPNASSIRHVFCADSDQERDAWIDAIYPFTSQTNVSQDIIDHCFADDKGMDQFFVEPSPTGHNEMPPPLPKDIIPDTDLRQPSVLSNTTKSNPTEAGMFKTLSTESSGASSDETSEDKKSKQKANRRSFWSRKVFGSTPANDLLPPISPQNPTYDYNHIQILSDLEETRGDKQVFGIPLVDAVALSRINDSYDLPAIVHRCIEYLETKDALYEEGIYRLSGSSAKVKALKKRFNDAGDVKLLEDVKEYHDIHAIAGLLKMWLRELPENVLTEAALPGFLDSIHINDKQDRSREIRRLISLLPSENYTLLRSLCAHLIRVIENSDKNKMTLRNICIVFSATLGIPSIIFTLLLVEFDYIFWTDRCSDDEREAALELEDTINSYMQTPDEQEEHKTYVHPTVHPLDELEEHKTHVNPIVERFTKRQEVKQAGGLRRNSIHYQDSAPKEFISLEKQLEGVYRESVYDDHSDGEPEVAYVASRHDANSKQR</sequence>
<feature type="coiled-coil region" evidence="2">
    <location>
        <begin position="38"/>
        <end position="75"/>
    </location>
</feature>
<keyword evidence="4" id="KW-0812">Transmembrane</keyword>
<dbReference type="Gene3D" id="3.30.1520.10">
    <property type="entry name" value="Phox-like domain"/>
    <property type="match status" value="1"/>
</dbReference>
<feature type="compositionally biased region" description="Polar residues" evidence="3">
    <location>
        <begin position="580"/>
        <end position="591"/>
    </location>
</feature>
<evidence type="ECO:0000259" key="7">
    <source>
        <dbReference type="PROSITE" id="PS50238"/>
    </source>
</evidence>
<dbReference type="SMART" id="SM00324">
    <property type="entry name" value="RhoGAP"/>
    <property type="match status" value="1"/>
</dbReference>
<feature type="region of interest" description="Disordered" evidence="3">
    <location>
        <begin position="548"/>
        <end position="622"/>
    </location>
</feature>
<dbReference type="SUPFAM" id="SSF50729">
    <property type="entry name" value="PH domain-like"/>
    <property type="match status" value="1"/>
</dbReference>
<dbReference type="OrthoDB" id="185175at2759"/>
<feature type="compositionally biased region" description="Basic and acidic residues" evidence="3">
    <location>
        <begin position="975"/>
        <end position="984"/>
    </location>
</feature>
<dbReference type="Gene3D" id="2.30.29.30">
    <property type="entry name" value="Pleckstrin-homology domain (PH domain)/Phosphotyrosine-binding domain (PTB)"/>
    <property type="match status" value="1"/>
</dbReference>
<evidence type="ECO:0000256" key="4">
    <source>
        <dbReference type="SAM" id="Phobius"/>
    </source>
</evidence>
<dbReference type="AlphaFoldDB" id="A0A1C7NP09"/>
<evidence type="ECO:0000313" key="9">
    <source>
        <dbReference type="Proteomes" id="UP000093000"/>
    </source>
</evidence>
<feature type="region of interest" description="Disordered" evidence="3">
    <location>
        <begin position="177"/>
        <end position="290"/>
    </location>
</feature>
<feature type="transmembrane region" description="Helical" evidence="4">
    <location>
        <begin position="832"/>
        <end position="850"/>
    </location>
</feature>
<keyword evidence="4" id="KW-0472">Membrane</keyword>
<dbReference type="GO" id="GO:0005096">
    <property type="term" value="F:GTPase activator activity"/>
    <property type="evidence" value="ECO:0007669"/>
    <property type="project" value="UniProtKB-KW"/>
</dbReference>
<evidence type="ECO:0000259" key="6">
    <source>
        <dbReference type="PROSITE" id="PS50195"/>
    </source>
</evidence>
<keyword evidence="9" id="KW-1185">Reference proteome</keyword>
<dbReference type="PANTHER" id="PTHR23176:SF129">
    <property type="entry name" value="RHO GTPASE ACTIVATING PROTEIN AT 16F, ISOFORM E-RELATED"/>
    <property type="match status" value="1"/>
</dbReference>
<dbReference type="STRING" id="101091.A0A1C7NP09"/>
<dbReference type="GO" id="GO:0005737">
    <property type="term" value="C:cytoplasm"/>
    <property type="evidence" value="ECO:0007669"/>
    <property type="project" value="TreeGrafter"/>
</dbReference>
<feature type="region of interest" description="Disordered" evidence="3">
    <location>
        <begin position="960"/>
        <end position="984"/>
    </location>
</feature>
<dbReference type="CDD" id="cd06093">
    <property type="entry name" value="PX_domain"/>
    <property type="match status" value="1"/>
</dbReference>
<dbReference type="InterPro" id="IPR001683">
    <property type="entry name" value="PX_dom"/>
</dbReference>
<feature type="compositionally biased region" description="Polar residues" evidence="3">
    <location>
        <begin position="101"/>
        <end position="116"/>
    </location>
</feature>
<name>A0A1C7NP09_9FUNG</name>
<accession>A0A1C7NP09</accession>
<dbReference type="PROSITE" id="PS50238">
    <property type="entry name" value="RHOGAP"/>
    <property type="match status" value="1"/>
</dbReference>
<dbReference type="InterPro" id="IPR050729">
    <property type="entry name" value="Rho-GAP"/>
</dbReference>
<dbReference type="GO" id="GO:0035091">
    <property type="term" value="F:phosphatidylinositol binding"/>
    <property type="evidence" value="ECO:0007669"/>
    <property type="project" value="InterPro"/>
</dbReference>
<dbReference type="PROSITE" id="PS50003">
    <property type="entry name" value="PH_DOMAIN"/>
    <property type="match status" value="1"/>
</dbReference>
<feature type="region of interest" description="Disordered" evidence="3">
    <location>
        <begin position="101"/>
        <end position="146"/>
    </location>
</feature>
<comment type="caution">
    <text evidence="8">The sequence shown here is derived from an EMBL/GenBank/DDBJ whole genome shotgun (WGS) entry which is preliminary data.</text>
</comment>
<organism evidence="8 9">
    <name type="scientific">Choanephora cucurbitarum</name>
    <dbReference type="NCBI Taxonomy" id="101091"/>
    <lineage>
        <taxon>Eukaryota</taxon>
        <taxon>Fungi</taxon>
        <taxon>Fungi incertae sedis</taxon>
        <taxon>Mucoromycota</taxon>
        <taxon>Mucoromycotina</taxon>
        <taxon>Mucoromycetes</taxon>
        <taxon>Mucorales</taxon>
        <taxon>Mucorineae</taxon>
        <taxon>Choanephoraceae</taxon>
        <taxon>Choanephoroideae</taxon>
        <taxon>Choanephora</taxon>
    </lineage>
</organism>
<evidence type="ECO:0000256" key="1">
    <source>
        <dbReference type="ARBA" id="ARBA00022468"/>
    </source>
</evidence>
<dbReference type="EMBL" id="LUGH01000031">
    <property type="protein sequence ID" value="OBZ90862.1"/>
    <property type="molecule type" value="Genomic_DNA"/>
</dbReference>
<dbReference type="InterPro" id="IPR011993">
    <property type="entry name" value="PH-like_dom_sf"/>
</dbReference>
<gene>
    <name evidence="8" type="primary">BEM3</name>
    <name evidence="8" type="ORF">A0J61_01084</name>
</gene>
<dbReference type="PANTHER" id="PTHR23176">
    <property type="entry name" value="RHO/RAC/CDC GTPASE-ACTIVATING PROTEIN"/>
    <property type="match status" value="1"/>
</dbReference>
<proteinExistence type="predicted"/>
<evidence type="ECO:0000313" key="8">
    <source>
        <dbReference type="EMBL" id="OBZ90862.1"/>
    </source>
</evidence>
<keyword evidence="1" id="KW-0343">GTPase activation</keyword>
<dbReference type="InParanoid" id="A0A1C7NP09"/>
<keyword evidence="2" id="KW-0175">Coiled coil</keyword>
<feature type="compositionally biased region" description="Low complexity" evidence="3">
    <location>
        <begin position="179"/>
        <end position="204"/>
    </location>
</feature>
<dbReference type="SUPFAM" id="SSF64268">
    <property type="entry name" value="PX domain"/>
    <property type="match status" value="1"/>
</dbReference>
<feature type="domain" description="Rho-GAP" evidence="7">
    <location>
        <begin position="680"/>
        <end position="883"/>
    </location>
</feature>
<evidence type="ECO:0000256" key="3">
    <source>
        <dbReference type="SAM" id="MobiDB-lite"/>
    </source>
</evidence>
<reference evidence="8 9" key="1">
    <citation type="submission" date="2016-03" db="EMBL/GenBank/DDBJ databases">
        <title>Choanephora cucurbitarum.</title>
        <authorList>
            <person name="Min B."/>
            <person name="Park H."/>
            <person name="Park J.-H."/>
            <person name="Shin H.-D."/>
            <person name="Choi I.-G."/>
        </authorList>
    </citation>
    <scope>NUCLEOTIDE SEQUENCE [LARGE SCALE GENOMIC DNA]</scope>
    <source>
        <strain evidence="8 9">KUS-F28377</strain>
    </source>
</reference>
<feature type="compositionally biased region" description="Polar residues" evidence="3">
    <location>
        <begin position="249"/>
        <end position="265"/>
    </location>
</feature>
<dbReference type="Pfam" id="PF00620">
    <property type="entry name" value="RhoGAP"/>
    <property type="match status" value="1"/>
</dbReference>
<dbReference type="InterPro" id="IPR000198">
    <property type="entry name" value="RhoGAP_dom"/>
</dbReference>
<dbReference type="SUPFAM" id="SSF48350">
    <property type="entry name" value="GTPase activation domain, GAP"/>
    <property type="match status" value="1"/>
</dbReference>